<organism evidence="1 2">
    <name type="scientific">Marimonas arenosa</name>
    <dbReference type="NCBI Taxonomy" id="1795305"/>
    <lineage>
        <taxon>Bacteria</taxon>
        <taxon>Pseudomonadati</taxon>
        <taxon>Pseudomonadota</taxon>
        <taxon>Alphaproteobacteria</taxon>
        <taxon>Rhodobacterales</taxon>
        <taxon>Paracoccaceae</taxon>
        <taxon>Marimonas</taxon>
    </lineage>
</organism>
<dbReference type="RefSeq" id="WP_306735424.1">
    <property type="nucleotide sequence ID" value="NZ_JANHAX010000002.1"/>
</dbReference>
<accession>A0AAE3WCF5</accession>
<keyword evidence="2" id="KW-1185">Reference proteome</keyword>
<reference evidence="1" key="1">
    <citation type="submission" date="2022-07" db="EMBL/GenBank/DDBJ databases">
        <authorList>
            <person name="Otstavnykh N."/>
            <person name="Isaeva M."/>
            <person name="Bystritskaya E."/>
        </authorList>
    </citation>
    <scope>NUCLEOTIDE SEQUENCE</scope>
    <source>
        <strain evidence="1">KCTC 52189</strain>
    </source>
</reference>
<sequence length="56" mass="5867">MRVSFGIRREPFSDAENGWDFGAKSGARTGCSENNTISAPEIGTEFVSNSGAGGLK</sequence>
<evidence type="ECO:0000313" key="2">
    <source>
        <dbReference type="Proteomes" id="UP001226762"/>
    </source>
</evidence>
<evidence type="ECO:0000313" key="1">
    <source>
        <dbReference type="EMBL" id="MDQ2090159.1"/>
    </source>
</evidence>
<protein>
    <submittedName>
        <fullName evidence="1">Uncharacterized protein</fullName>
    </submittedName>
</protein>
<reference evidence="1" key="2">
    <citation type="submission" date="2023-02" db="EMBL/GenBank/DDBJ databases">
        <title>'Rhodoalgimonas zhirmunskyi' gen. nov., isolated from a red alga.</title>
        <authorList>
            <person name="Nedashkovskaya O.I."/>
            <person name="Otstavnykh N.Y."/>
            <person name="Bystritskaya E.P."/>
            <person name="Balabanova L.A."/>
            <person name="Isaeva M.P."/>
        </authorList>
    </citation>
    <scope>NUCLEOTIDE SEQUENCE</scope>
    <source>
        <strain evidence="1">KCTC 52189</strain>
    </source>
</reference>
<dbReference type="AlphaFoldDB" id="A0AAE3WCF5"/>
<gene>
    <name evidence="1" type="ORF">NO357_09650</name>
</gene>
<name>A0AAE3WCF5_9RHOB</name>
<comment type="caution">
    <text evidence="1">The sequence shown here is derived from an EMBL/GenBank/DDBJ whole genome shotgun (WGS) entry which is preliminary data.</text>
</comment>
<dbReference type="Proteomes" id="UP001226762">
    <property type="component" value="Unassembled WGS sequence"/>
</dbReference>
<proteinExistence type="predicted"/>
<dbReference type="EMBL" id="JANHAX010000002">
    <property type="protein sequence ID" value="MDQ2090159.1"/>
    <property type="molecule type" value="Genomic_DNA"/>
</dbReference>